<protein>
    <submittedName>
        <fullName evidence="1">Uncharacterized protein</fullName>
    </submittedName>
</protein>
<accession>A0ABQ3QS61</accession>
<sequence length="96" mass="10540">MGVFMAHAWSVKSPFAFVRPMARSPGASRDCRPSRSIRRLAALAYVPVEDGPEALLGYVLVFLCRTFTAWLSKRGKLPDVAAFAQVTRAATRVSKV</sequence>
<organism evidence="1 2">
    <name type="scientific">Streptomyces violascens</name>
    <dbReference type="NCBI Taxonomy" id="67381"/>
    <lineage>
        <taxon>Bacteria</taxon>
        <taxon>Bacillati</taxon>
        <taxon>Actinomycetota</taxon>
        <taxon>Actinomycetes</taxon>
        <taxon>Kitasatosporales</taxon>
        <taxon>Streptomycetaceae</taxon>
        <taxon>Streptomyces</taxon>
    </lineage>
</organism>
<reference evidence="1" key="1">
    <citation type="submission" date="2024-05" db="EMBL/GenBank/DDBJ databases">
        <title>Whole genome shotgun sequence of Streptomyces violascens NBRC 12920.</title>
        <authorList>
            <person name="Komaki H."/>
            <person name="Tamura T."/>
        </authorList>
    </citation>
    <scope>NUCLEOTIDE SEQUENCE</scope>
    <source>
        <strain evidence="1">NBRC 12920</strain>
    </source>
</reference>
<keyword evidence="2" id="KW-1185">Reference proteome</keyword>
<dbReference type="Proteomes" id="UP001050808">
    <property type="component" value="Unassembled WGS sequence"/>
</dbReference>
<name>A0ABQ3QS61_9ACTN</name>
<dbReference type="EMBL" id="BNDY01000017">
    <property type="protein sequence ID" value="GHI40097.1"/>
    <property type="molecule type" value="Genomic_DNA"/>
</dbReference>
<evidence type="ECO:0000313" key="1">
    <source>
        <dbReference type="EMBL" id="GHI40097.1"/>
    </source>
</evidence>
<comment type="caution">
    <text evidence="1">The sequence shown here is derived from an EMBL/GenBank/DDBJ whole genome shotgun (WGS) entry which is preliminary data.</text>
</comment>
<evidence type="ECO:0000313" key="2">
    <source>
        <dbReference type="Proteomes" id="UP001050808"/>
    </source>
</evidence>
<proteinExistence type="predicted"/>
<gene>
    <name evidence="1" type="ORF">Sviol_45050</name>
</gene>